<gene>
    <name evidence="3" type="ORF">J2Z17_004898</name>
</gene>
<feature type="region of interest" description="Disordered" evidence="1">
    <location>
        <begin position="261"/>
        <end position="287"/>
    </location>
</feature>
<comment type="caution">
    <text evidence="3">The sequence shown here is derived from an EMBL/GenBank/DDBJ whole genome shotgun (WGS) entry which is preliminary data.</text>
</comment>
<feature type="compositionally biased region" description="Basic and acidic residues" evidence="1">
    <location>
        <begin position="269"/>
        <end position="287"/>
    </location>
</feature>
<reference evidence="3 4" key="1">
    <citation type="submission" date="2021-03" db="EMBL/GenBank/DDBJ databases">
        <title>Genomic Encyclopedia of Type Strains, Phase IV (KMG-IV): sequencing the most valuable type-strain genomes for metagenomic binning, comparative biology and taxonomic classification.</title>
        <authorList>
            <person name="Goeker M."/>
        </authorList>
    </citation>
    <scope>NUCLEOTIDE SEQUENCE [LARGE SCALE GENOMIC DNA]</scope>
    <source>
        <strain evidence="3 4">DSM 21600</strain>
    </source>
</reference>
<name>A0ABS4E662_9HYPH</name>
<protein>
    <recommendedName>
        <fullName evidence="2">Bacterial toxin 46 domain-containing protein</fullName>
    </recommendedName>
</protein>
<evidence type="ECO:0000313" key="3">
    <source>
        <dbReference type="EMBL" id="MBP1853437.1"/>
    </source>
</evidence>
<dbReference type="Proteomes" id="UP000759443">
    <property type="component" value="Unassembled WGS sequence"/>
</dbReference>
<dbReference type="Pfam" id="PF15538">
    <property type="entry name" value="Ntox46"/>
    <property type="match status" value="1"/>
</dbReference>
<accession>A0ABS4E662</accession>
<dbReference type="InterPro" id="IPR028238">
    <property type="entry name" value="Ntox46"/>
</dbReference>
<organism evidence="3 4">
    <name type="scientific">Rhizobium halophytocola</name>
    <dbReference type="NCBI Taxonomy" id="735519"/>
    <lineage>
        <taxon>Bacteria</taxon>
        <taxon>Pseudomonadati</taxon>
        <taxon>Pseudomonadota</taxon>
        <taxon>Alphaproteobacteria</taxon>
        <taxon>Hyphomicrobiales</taxon>
        <taxon>Rhizobiaceae</taxon>
        <taxon>Rhizobium/Agrobacterium group</taxon>
        <taxon>Rhizobium</taxon>
    </lineage>
</organism>
<dbReference type="EMBL" id="JAGGJU010000018">
    <property type="protein sequence ID" value="MBP1853437.1"/>
    <property type="molecule type" value="Genomic_DNA"/>
</dbReference>
<keyword evidence="4" id="KW-1185">Reference proteome</keyword>
<evidence type="ECO:0000313" key="4">
    <source>
        <dbReference type="Proteomes" id="UP000759443"/>
    </source>
</evidence>
<evidence type="ECO:0000256" key="1">
    <source>
        <dbReference type="SAM" id="MobiDB-lite"/>
    </source>
</evidence>
<evidence type="ECO:0000259" key="2">
    <source>
        <dbReference type="Pfam" id="PF15538"/>
    </source>
</evidence>
<sequence length="515" mass="55937">MGSAAAFTDVQTDDTHTDGSSCVVYATDKAYEYAATVRFIGLLAGVGSSDDVTAARALVKRMIDELGIPTDLRKATDEEERTRSEMEKAQHEFELASILHGQNSGAAQEALLAKNSTAQAFEQAQAQRTALMHQSFKDFWSNLWASLKDTYNSIIAAFQNGTWKVALCKASVDAGFSIIETGVAAALTAMGMAGAAMFLKIVARVTAKGSRLVKITVKASRNIMKKRVVEAGLGKADVQEDFYRALDVDAELTDAEKRVLGSDNMGNTTKDRDHGHADTDPKRLAKPISRLDWRKELNSRGVSDADIALAGESGKTPAHIAARRKMVTAYSEAYHGDTDNLTGGTSFNLSQPIRVRPISANEKMFQWNGEGRPPGNWVDPTNAGDPHGLGIAPYGREGTSVSFTEDAHGLLGTGARAADAGDDWTTKSSSFQYRGGGQQLYVPDDMKPAISLDSTRPKVPWREAIRGNEADIGRSTTLKTGWEDILLDESLKYGRSYKNFSDIVDFYDQWVTKSP</sequence>
<feature type="domain" description="Bacterial toxin 46" evidence="2">
    <location>
        <begin position="339"/>
        <end position="441"/>
    </location>
</feature>
<dbReference type="RefSeq" id="WP_209949277.1">
    <property type="nucleotide sequence ID" value="NZ_JAGGJU010000018.1"/>
</dbReference>
<proteinExistence type="predicted"/>